<gene>
    <name evidence="4" type="ORF">HAX54_026672</name>
</gene>
<dbReference type="InterPro" id="IPR036514">
    <property type="entry name" value="SGNH_hydro_sf"/>
</dbReference>
<keyword evidence="2" id="KW-0732">Signal</keyword>
<feature type="chain" id="PRO_5046505160" description="Sialate O-acetylesterase domain-containing protein" evidence="2">
    <location>
        <begin position="20"/>
        <end position="293"/>
    </location>
</feature>
<evidence type="ECO:0000256" key="2">
    <source>
        <dbReference type="SAM" id="SignalP"/>
    </source>
</evidence>
<dbReference type="InterPro" id="IPR005181">
    <property type="entry name" value="SASA"/>
</dbReference>
<reference evidence="4 5" key="1">
    <citation type="journal article" date="2021" name="BMC Genomics">
        <title>Datura genome reveals duplications of psychoactive alkaloid biosynthetic genes and high mutation rate following tissue culture.</title>
        <authorList>
            <person name="Rajewski A."/>
            <person name="Carter-House D."/>
            <person name="Stajich J."/>
            <person name="Litt A."/>
        </authorList>
    </citation>
    <scope>NUCLEOTIDE SEQUENCE [LARGE SCALE GENOMIC DNA]</scope>
    <source>
        <strain evidence="4">AR-01</strain>
    </source>
</reference>
<dbReference type="InterPro" id="IPR052940">
    <property type="entry name" value="Carb_Esterase_6"/>
</dbReference>
<dbReference type="Gene3D" id="3.40.50.1110">
    <property type="entry name" value="SGNH hydrolase"/>
    <property type="match status" value="1"/>
</dbReference>
<dbReference type="Pfam" id="PF03629">
    <property type="entry name" value="SASA"/>
    <property type="match status" value="1"/>
</dbReference>
<keyword evidence="5" id="KW-1185">Reference proteome</keyword>
<comment type="caution">
    <text evidence="4">The sequence shown here is derived from an EMBL/GenBank/DDBJ whole genome shotgun (WGS) entry which is preliminary data.</text>
</comment>
<feature type="domain" description="Sialate O-acetylesterase" evidence="3">
    <location>
        <begin position="30"/>
        <end position="268"/>
    </location>
</feature>
<protein>
    <recommendedName>
        <fullName evidence="3">Sialate O-acetylesterase domain-containing protein</fullName>
    </recommendedName>
</protein>
<dbReference type="PANTHER" id="PTHR31988">
    <property type="entry name" value="ESTERASE, PUTATIVE (DUF303)-RELATED"/>
    <property type="match status" value="1"/>
</dbReference>
<accession>A0ABS8S820</accession>
<name>A0ABS8S820_DATST</name>
<dbReference type="SUPFAM" id="SSF52266">
    <property type="entry name" value="SGNH hydrolase"/>
    <property type="match status" value="1"/>
</dbReference>
<evidence type="ECO:0000313" key="4">
    <source>
        <dbReference type="EMBL" id="MCD7454977.1"/>
    </source>
</evidence>
<dbReference type="Proteomes" id="UP000823775">
    <property type="component" value="Unassembled WGS sequence"/>
</dbReference>
<sequence length="293" mass="31942">MFPLLMLMLLAHSRWLATANVTNGCTSIVKNIFILSGQSNMSGRGGVFNQTSPAGTVNLTWDGVVPPECQPNPSILRLSAELTWVEAQEPLHKDIDVNKTCGVGPGMSFANTLKKEDPHIGVIGLVPCAIGGTNITQWARGGWLYNEMIRRTKAALQGGGMIRGMLWYQGESDAVELEDAKLYKGRLKKFFKQVCKDLQLPTLPIIQVALATAPGPYMEVIRRAQLGIKLPNVRCVDAKGLPVGPDLLHLTTPAQVQLGQMLADAFLKTQRSVRVADSKAEFELYVADSIAEF</sequence>
<evidence type="ECO:0000256" key="1">
    <source>
        <dbReference type="ARBA" id="ARBA00022801"/>
    </source>
</evidence>
<dbReference type="PANTHER" id="PTHR31988:SF15">
    <property type="entry name" value="ESTERASE, PUTATIVE (DUF303)-RELATED"/>
    <property type="match status" value="1"/>
</dbReference>
<organism evidence="4 5">
    <name type="scientific">Datura stramonium</name>
    <name type="common">Jimsonweed</name>
    <name type="synonym">Common thornapple</name>
    <dbReference type="NCBI Taxonomy" id="4076"/>
    <lineage>
        <taxon>Eukaryota</taxon>
        <taxon>Viridiplantae</taxon>
        <taxon>Streptophyta</taxon>
        <taxon>Embryophyta</taxon>
        <taxon>Tracheophyta</taxon>
        <taxon>Spermatophyta</taxon>
        <taxon>Magnoliopsida</taxon>
        <taxon>eudicotyledons</taxon>
        <taxon>Gunneridae</taxon>
        <taxon>Pentapetalae</taxon>
        <taxon>asterids</taxon>
        <taxon>lamiids</taxon>
        <taxon>Solanales</taxon>
        <taxon>Solanaceae</taxon>
        <taxon>Solanoideae</taxon>
        <taxon>Datureae</taxon>
        <taxon>Datura</taxon>
    </lineage>
</organism>
<evidence type="ECO:0000313" key="5">
    <source>
        <dbReference type="Proteomes" id="UP000823775"/>
    </source>
</evidence>
<keyword evidence="1" id="KW-0378">Hydrolase</keyword>
<dbReference type="EMBL" id="JACEIK010000324">
    <property type="protein sequence ID" value="MCD7454977.1"/>
    <property type="molecule type" value="Genomic_DNA"/>
</dbReference>
<evidence type="ECO:0000259" key="3">
    <source>
        <dbReference type="Pfam" id="PF03629"/>
    </source>
</evidence>
<feature type="signal peptide" evidence="2">
    <location>
        <begin position="1"/>
        <end position="19"/>
    </location>
</feature>
<proteinExistence type="predicted"/>